<dbReference type="EMBL" id="ML992663">
    <property type="protein sequence ID" value="KAF2217341.1"/>
    <property type="molecule type" value="Genomic_DNA"/>
</dbReference>
<keyword evidence="2" id="KW-1185">Reference proteome</keyword>
<dbReference type="Proteomes" id="UP000799539">
    <property type="component" value="Unassembled WGS sequence"/>
</dbReference>
<accession>A0A6A6FVC9</accession>
<protein>
    <submittedName>
        <fullName evidence="1">Uncharacterized protein</fullName>
    </submittedName>
</protein>
<dbReference type="AlphaFoldDB" id="A0A6A6FVC9"/>
<gene>
    <name evidence="1" type="ORF">CERZMDRAFT_89810</name>
</gene>
<evidence type="ECO:0000313" key="2">
    <source>
        <dbReference type="Proteomes" id="UP000799539"/>
    </source>
</evidence>
<sequence length="115" mass="13310">MAALTSTSTLCLSCTEERRPQSERNFFGRELERTKKKPDRKPEHVWKLFPKISNVESMWMGNRLIIYKRTKCSIDFVPLLHLSAPPVCLLPLLSSSNIHYPYLSKKEQGHGSHIK</sequence>
<organism evidence="1 2">
    <name type="scientific">Cercospora zeae-maydis SCOH1-5</name>
    <dbReference type="NCBI Taxonomy" id="717836"/>
    <lineage>
        <taxon>Eukaryota</taxon>
        <taxon>Fungi</taxon>
        <taxon>Dikarya</taxon>
        <taxon>Ascomycota</taxon>
        <taxon>Pezizomycotina</taxon>
        <taxon>Dothideomycetes</taxon>
        <taxon>Dothideomycetidae</taxon>
        <taxon>Mycosphaerellales</taxon>
        <taxon>Mycosphaerellaceae</taxon>
        <taxon>Cercospora</taxon>
    </lineage>
</organism>
<proteinExistence type="predicted"/>
<name>A0A6A6FVC9_9PEZI</name>
<reference evidence="1" key="1">
    <citation type="journal article" date="2020" name="Stud. Mycol.">
        <title>101 Dothideomycetes genomes: a test case for predicting lifestyles and emergence of pathogens.</title>
        <authorList>
            <person name="Haridas S."/>
            <person name="Albert R."/>
            <person name="Binder M."/>
            <person name="Bloem J."/>
            <person name="Labutti K."/>
            <person name="Salamov A."/>
            <person name="Andreopoulos B."/>
            <person name="Baker S."/>
            <person name="Barry K."/>
            <person name="Bills G."/>
            <person name="Bluhm B."/>
            <person name="Cannon C."/>
            <person name="Castanera R."/>
            <person name="Culley D."/>
            <person name="Daum C."/>
            <person name="Ezra D."/>
            <person name="Gonzalez J."/>
            <person name="Henrissat B."/>
            <person name="Kuo A."/>
            <person name="Liang C."/>
            <person name="Lipzen A."/>
            <person name="Lutzoni F."/>
            <person name="Magnuson J."/>
            <person name="Mondo S."/>
            <person name="Nolan M."/>
            <person name="Ohm R."/>
            <person name="Pangilinan J."/>
            <person name="Park H.-J."/>
            <person name="Ramirez L."/>
            <person name="Alfaro M."/>
            <person name="Sun H."/>
            <person name="Tritt A."/>
            <person name="Yoshinaga Y."/>
            <person name="Zwiers L.-H."/>
            <person name="Turgeon B."/>
            <person name="Goodwin S."/>
            <person name="Spatafora J."/>
            <person name="Crous P."/>
            <person name="Grigoriev I."/>
        </authorList>
    </citation>
    <scope>NUCLEOTIDE SEQUENCE</scope>
    <source>
        <strain evidence="1">SCOH1-5</strain>
    </source>
</reference>
<evidence type="ECO:0000313" key="1">
    <source>
        <dbReference type="EMBL" id="KAF2217341.1"/>
    </source>
</evidence>